<dbReference type="Proteomes" id="UP001202867">
    <property type="component" value="Unassembled WGS sequence"/>
</dbReference>
<evidence type="ECO:0000256" key="1">
    <source>
        <dbReference type="ARBA" id="ARBA00008165"/>
    </source>
</evidence>
<dbReference type="InterPro" id="IPR046348">
    <property type="entry name" value="SIS_dom_sf"/>
</dbReference>
<sequence length="338" mass="35128">MGVAQSQNISVAETPGRDDALRESVRRTLAVGAKGLAALSASVEGELGEAIERATRLVEEARGRVIVTGMGKSGHIGRKLAATLASTGTPALFLHAAEASHGDLGMVTPDDVLLAISWSGETAELGDVVHYARRFAVPLLAITSNADSTLGRAADIALVLPRVEEACPNGLAPTTSTLMQLAIGDALAVALLERRGFSASDFRVFHPGGKLGARLLKVADLMHQGPEMPLVRVGTPMSDVLIEITGKRFGCCGVVDGAGRLAGIVTDGDLRRHMGGELLALPVEDVMTHAPLVVRPADLASAALGLMNRRPVTVVFAVAEDAPVGILHIHDILRAGVL</sequence>
<dbReference type="InterPro" id="IPR035474">
    <property type="entry name" value="SIS_Kpsf"/>
</dbReference>
<dbReference type="SUPFAM" id="SSF53697">
    <property type="entry name" value="SIS domain"/>
    <property type="match status" value="1"/>
</dbReference>
<name>A0ABT0DM82_9HYPH</name>
<dbReference type="Gene3D" id="3.40.50.10490">
    <property type="entry name" value="Glucose-6-phosphate isomerase like protein, domain 1"/>
    <property type="match status" value="1"/>
</dbReference>
<dbReference type="InterPro" id="IPR004800">
    <property type="entry name" value="KdsD/KpsF-type"/>
</dbReference>
<dbReference type="SUPFAM" id="SSF54631">
    <property type="entry name" value="CBS-domain pair"/>
    <property type="match status" value="1"/>
</dbReference>
<keyword evidence="8" id="KW-0413">Isomerase</keyword>
<keyword evidence="9" id="KW-1185">Reference proteome</keyword>
<evidence type="ECO:0000259" key="7">
    <source>
        <dbReference type="PROSITE" id="PS51464"/>
    </source>
</evidence>
<feature type="domain" description="CBS" evidence="6">
    <location>
        <begin position="287"/>
        <end position="338"/>
    </location>
</feature>
<reference evidence="9" key="2">
    <citation type="submission" date="2023-07" db="EMBL/GenBank/DDBJ databases">
        <title>Ancylobacter moscoviensis sp. nov., facultatively methylotrophic bacteria from activated sludge and the reclassification of Starkeya novella (Starkey 1934) Kelly et al. 2000 as Ancylobacter novellus comb. nov., Starkeya koreensis Im et al. 2006 as Ancylobacter koreensis comb.nov., Angulomicrobium tetraedrale Vasil'eva et al. 1986 as Ancylobacter tetraedralis comb. nov., Angulomicrobium amanitiforme Fritz et al. 2004 as Ancylobacter amanitiformis comb. nov. and Methylorhabdus multivorans Doronina et al. 1996 as Ancylobacter multivorans comb. nov. and emended description of the genus Ancylobacter.</title>
        <authorList>
            <person name="Doronina N."/>
            <person name="Chemodurova A."/>
            <person name="Grouzdev D."/>
            <person name="Koziaeva V."/>
            <person name="Shi W."/>
            <person name="Wu L."/>
            <person name="Kaparullina E."/>
        </authorList>
    </citation>
    <scope>NUCLEOTIDE SEQUENCE [LARGE SCALE GENOMIC DNA]</scope>
    <source>
        <strain evidence="9">Jip08</strain>
    </source>
</reference>
<evidence type="ECO:0000313" key="9">
    <source>
        <dbReference type="Proteomes" id="UP001202867"/>
    </source>
</evidence>
<dbReference type="InterPro" id="IPR050986">
    <property type="entry name" value="GutQ/KpsF_isomerases"/>
</dbReference>
<comment type="caution">
    <text evidence="8">The sequence shown here is derived from an EMBL/GenBank/DDBJ whole genome shotgun (WGS) entry which is preliminary data.</text>
</comment>
<dbReference type="Pfam" id="PF01380">
    <property type="entry name" value="SIS"/>
    <property type="match status" value="1"/>
</dbReference>
<reference evidence="8 9" key="1">
    <citation type="submission" date="2022-04" db="EMBL/GenBank/DDBJ databases">
        <authorList>
            <person name="Grouzdev D.S."/>
            <person name="Pantiukh K.S."/>
            <person name="Krutkina M.S."/>
        </authorList>
    </citation>
    <scope>NUCLEOTIDE SEQUENCE [LARGE SCALE GENOMIC DNA]</scope>
    <source>
        <strain evidence="8 9">Jip08</strain>
    </source>
</reference>
<evidence type="ECO:0000256" key="2">
    <source>
        <dbReference type="ARBA" id="ARBA00022737"/>
    </source>
</evidence>
<keyword evidence="3 5" id="KW-0129">CBS domain</keyword>
<dbReference type="PANTHER" id="PTHR42745">
    <property type="match status" value="1"/>
</dbReference>
<evidence type="ECO:0000256" key="4">
    <source>
        <dbReference type="PIRNR" id="PIRNR004692"/>
    </source>
</evidence>
<gene>
    <name evidence="8" type="ORF">MWN33_10160</name>
</gene>
<dbReference type="CDD" id="cd04604">
    <property type="entry name" value="CBS_pair_SIS_assoc"/>
    <property type="match status" value="1"/>
</dbReference>
<keyword evidence="2" id="KW-0677">Repeat</keyword>
<evidence type="ECO:0000256" key="3">
    <source>
        <dbReference type="ARBA" id="ARBA00023122"/>
    </source>
</evidence>
<proteinExistence type="inferred from homology"/>
<accession>A0ABT0DM82</accession>
<dbReference type="Pfam" id="PF00571">
    <property type="entry name" value="CBS"/>
    <property type="match status" value="2"/>
</dbReference>
<dbReference type="PROSITE" id="PS51371">
    <property type="entry name" value="CBS"/>
    <property type="match status" value="2"/>
</dbReference>
<dbReference type="InterPro" id="IPR001347">
    <property type="entry name" value="SIS_dom"/>
</dbReference>
<dbReference type="PIRSF" id="PIRSF004692">
    <property type="entry name" value="KdsD_KpsF"/>
    <property type="match status" value="1"/>
</dbReference>
<dbReference type="GO" id="GO:0016853">
    <property type="term" value="F:isomerase activity"/>
    <property type="evidence" value="ECO:0007669"/>
    <property type="project" value="UniProtKB-KW"/>
</dbReference>
<feature type="domain" description="CBS" evidence="6">
    <location>
        <begin position="222"/>
        <end position="281"/>
    </location>
</feature>
<comment type="similarity">
    <text evidence="1 4">Belongs to the SIS family. GutQ/KpsF subfamily.</text>
</comment>
<evidence type="ECO:0000259" key="6">
    <source>
        <dbReference type="PROSITE" id="PS51371"/>
    </source>
</evidence>
<dbReference type="PANTHER" id="PTHR42745:SF1">
    <property type="entry name" value="ARABINOSE 5-PHOSPHATE ISOMERASE KDSD"/>
    <property type="match status" value="1"/>
</dbReference>
<dbReference type="InterPro" id="IPR000644">
    <property type="entry name" value="CBS_dom"/>
</dbReference>
<evidence type="ECO:0000256" key="5">
    <source>
        <dbReference type="PROSITE-ProRule" id="PRU00703"/>
    </source>
</evidence>
<dbReference type="PROSITE" id="PS51464">
    <property type="entry name" value="SIS"/>
    <property type="match status" value="1"/>
</dbReference>
<evidence type="ECO:0000313" key="8">
    <source>
        <dbReference type="EMBL" id="MCK0208393.1"/>
    </source>
</evidence>
<protein>
    <submittedName>
        <fullName evidence="8">KpsF/GutQ family sugar-phosphate isomerase</fullName>
    </submittedName>
</protein>
<organism evidence="8 9">
    <name type="scientific">Ancylobacter koreensis</name>
    <dbReference type="NCBI Taxonomy" id="266121"/>
    <lineage>
        <taxon>Bacteria</taxon>
        <taxon>Pseudomonadati</taxon>
        <taxon>Pseudomonadota</taxon>
        <taxon>Alphaproteobacteria</taxon>
        <taxon>Hyphomicrobiales</taxon>
        <taxon>Xanthobacteraceae</taxon>
        <taxon>Ancylobacter</taxon>
    </lineage>
</organism>
<dbReference type="CDD" id="cd05014">
    <property type="entry name" value="SIS_Kpsf"/>
    <property type="match status" value="1"/>
</dbReference>
<dbReference type="Gene3D" id="3.10.580.10">
    <property type="entry name" value="CBS-domain"/>
    <property type="match status" value="1"/>
</dbReference>
<dbReference type="NCBIfam" id="TIGR00393">
    <property type="entry name" value="kpsF"/>
    <property type="match status" value="1"/>
</dbReference>
<feature type="domain" description="SIS" evidence="7">
    <location>
        <begin position="54"/>
        <end position="197"/>
    </location>
</feature>
<dbReference type="EMBL" id="JALKCG010000003">
    <property type="protein sequence ID" value="MCK0208393.1"/>
    <property type="molecule type" value="Genomic_DNA"/>
</dbReference>
<dbReference type="InterPro" id="IPR046342">
    <property type="entry name" value="CBS_dom_sf"/>
</dbReference>